<dbReference type="GO" id="GO:0035438">
    <property type="term" value="F:cyclic-di-GMP binding"/>
    <property type="evidence" value="ECO:0007669"/>
    <property type="project" value="InterPro"/>
</dbReference>
<sequence>MHSIHGLPVTTSEREYESVYVNLFTHKRLAIDSLFSLLINQDNTSLTIFTDKETFLTGITDEVISKINNLANTSLDQMYFVNTHQSKKTINPILLSRDIHKVNIKTGSTYVLFIHDSLLAHSNDNEINEFLRNIEKLAINKNLAISLCIYGNLATSVLKPKLLTNNRHIAGLATMTPIDESTYNYLVDFWSNKHGVKSDSEYILTSSNSHQLEATLNQSLNSTGTTEDRADSERIYVSKEVLGEGVKAPKSVHLANDNQTLLSMIDSPRASTVIFSCGDQSEVRQLAIDCYRLRAKAGNQLKIVIRETSQCLRYTDEKFLLRAGVNLICPVQVPHMRFMTQVEAIQGQVSTRSLPKNVESLLKYDLKFGNKGYLLNKEFTNYCSDVIAISSRSSIRFALIKLNLLPGMTPEECLRLCHIRRDGDIVTACNNALYVLFSAIRHNDINVALNNIFEFPIRDLFHTVQTYDTQHDIEAELQNIIEDQTTISPEVSKLTTEQKIFSDISQPIADITPLFAIKTVIASKGNI</sequence>
<dbReference type="InterPro" id="IPR017745">
    <property type="entry name" value="BcsE"/>
</dbReference>
<proteinExistence type="predicted"/>
<reference evidence="3" key="1">
    <citation type="submission" date="2016-07" db="EMBL/GenBank/DDBJ databases">
        <title>Nontailed viruses are major unrecognized killers of bacteria in the ocean.</title>
        <authorList>
            <person name="Kauffman K."/>
            <person name="Hussain F."/>
            <person name="Yang J."/>
            <person name="Arevalo P."/>
            <person name="Brown J."/>
            <person name="Cutler M."/>
            <person name="Kelly L."/>
            <person name="Polz M.F."/>
        </authorList>
    </citation>
    <scope>NUCLEOTIDE SEQUENCE [LARGE SCALE GENOMIC DNA]</scope>
    <source>
        <strain evidence="3">10N.261.51.B8</strain>
    </source>
</reference>
<evidence type="ECO:0000256" key="1">
    <source>
        <dbReference type="NCBIfam" id="TIGR03369"/>
    </source>
</evidence>
<name>A0A2N7IB82_9VIBR</name>
<protein>
    <recommendedName>
        <fullName evidence="1">Cellulose biosynthesis protein BcsE</fullName>
    </recommendedName>
</protein>
<dbReference type="Proteomes" id="UP000235746">
    <property type="component" value="Unassembled WGS sequence"/>
</dbReference>
<dbReference type="RefSeq" id="WP_102578914.1">
    <property type="nucleotide sequence ID" value="NZ_MCYL01000044.1"/>
</dbReference>
<evidence type="ECO:0000313" key="2">
    <source>
        <dbReference type="EMBL" id="PML53760.1"/>
    </source>
</evidence>
<evidence type="ECO:0000313" key="3">
    <source>
        <dbReference type="Proteomes" id="UP000235746"/>
    </source>
</evidence>
<accession>A0A2N7IB82</accession>
<dbReference type="AlphaFoldDB" id="A0A2N7IB82"/>
<gene>
    <name evidence="2" type="ORF">BCT74_10435</name>
</gene>
<organism evidence="2 3">
    <name type="scientific">Vibrio lentus</name>
    <dbReference type="NCBI Taxonomy" id="136468"/>
    <lineage>
        <taxon>Bacteria</taxon>
        <taxon>Pseudomonadati</taxon>
        <taxon>Pseudomonadota</taxon>
        <taxon>Gammaproteobacteria</taxon>
        <taxon>Vibrionales</taxon>
        <taxon>Vibrionaceae</taxon>
        <taxon>Vibrio</taxon>
    </lineage>
</organism>
<comment type="caution">
    <text evidence="2">The sequence shown here is derived from an EMBL/GenBank/DDBJ whole genome shotgun (WGS) entry which is preliminary data.</text>
</comment>
<dbReference type="EMBL" id="MCYL01000044">
    <property type="protein sequence ID" value="PML53760.1"/>
    <property type="molecule type" value="Genomic_DNA"/>
</dbReference>
<dbReference type="Pfam" id="PF10995">
    <property type="entry name" value="CBP_BcsE"/>
    <property type="match status" value="1"/>
</dbReference>
<dbReference type="NCBIfam" id="TIGR03369">
    <property type="entry name" value="cellulose_bcsE"/>
    <property type="match status" value="1"/>
</dbReference>